<feature type="domain" description="Cytochrome c" evidence="9">
    <location>
        <begin position="445"/>
        <end position="587"/>
    </location>
</feature>
<evidence type="ECO:0000256" key="7">
    <source>
        <dbReference type="PROSITE-ProRule" id="PRU00433"/>
    </source>
</evidence>
<keyword evidence="4 8" id="KW-0732">Signal</keyword>
<evidence type="ECO:0000256" key="1">
    <source>
        <dbReference type="ARBA" id="ARBA00004196"/>
    </source>
</evidence>
<dbReference type="SUPFAM" id="SSF46626">
    <property type="entry name" value="Cytochrome c"/>
    <property type="match status" value="2"/>
</dbReference>
<dbReference type="InterPro" id="IPR051395">
    <property type="entry name" value="Cytochrome_c_Peroxidase/MauG"/>
</dbReference>
<dbReference type="PROSITE" id="PS51257">
    <property type="entry name" value="PROKAR_LIPOPROTEIN"/>
    <property type="match status" value="1"/>
</dbReference>
<dbReference type="RefSeq" id="WP_206586967.1">
    <property type="nucleotide sequence ID" value="NZ_JAFKCU010000003.1"/>
</dbReference>
<accession>A0ABS3CJD4</accession>
<dbReference type="Pfam" id="PF03150">
    <property type="entry name" value="CCP_MauG"/>
    <property type="match status" value="1"/>
</dbReference>
<reference evidence="10 11" key="1">
    <citation type="submission" date="2021-03" db="EMBL/GenBank/DDBJ databases">
        <title>novel species isolated from a fishpond in China.</title>
        <authorList>
            <person name="Lu H."/>
            <person name="Cai Z."/>
        </authorList>
    </citation>
    <scope>NUCLEOTIDE SEQUENCE [LARGE SCALE GENOMIC DNA]</scope>
    <source>
        <strain evidence="10 11">YJ13C</strain>
    </source>
</reference>
<dbReference type="Gene3D" id="1.20.1420.20">
    <property type="entry name" value="M75 peptidase, HXXE motif"/>
    <property type="match status" value="1"/>
</dbReference>
<comment type="caution">
    <text evidence="10">The sequence shown here is derived from an EMBL/GenBank/DDBJ whole genome shotgun (WGS) entry which is preliminary data.</text>
</comment>
<evidence type="ECO:0000256" key="4">
    <source>
        <dbReference type="ARBA" id="ARBA00022729"/>
    </source>
</evidence>
<dbReference type="PANTHER" id="PTHR30600">
    <property type="entry name" value="CYTOCHROME C PEROXIDASE-RELATED"/>
    <property type="match status" value="1"/>
</dbReference>
<evidence type="ECO:0000313" key="11">
    <source>
        <dbReference type="Proteomes" id="UP000664480"/>
    </source>
</evidence>
<evidence type="ECO:0000256" key="5">
    <source>
        <dbReference type="ARBA" id="ARBA00023002"/>
    </source>
</evidence>
<dbReference type="InterPro" id="IPR036909">
    <property type="entry name" value="Cyt_c-like_dom_sf"/>
</dbReference>
<evidence type="ECO:0000313" key="10">
    <source>
        <dbReference type="EMBL" id="MBN7816286.1"/>
    </source>
</evidence>
<dbReference type="GO" id="GO:0004601">
    <property type="term" value="F:peroxidase activity"/>
    <property type="evidence" value="ECO:0007669"/>
    <property type="project" value="UniProtKB-KW"/>
</dbReference>
<keyword evidence="2 7" id="KW-0349">Heme</keyword>
<sequence length="589" mass="65596">MRICVLLLLGIFTLIASSCESPVEYSPADKVKNLLIANYAELQSEVEKLETISKDSTALKAMRESFVNARLKYKKIEALVAFYYPDYSLRLNGAAIDKNDYHDSNRKIEPATGFQVLEEGLFSENPEPAELQKEIAIIHGYLQAFEREIQSINLSDANIWEAIRLQNLRNLSLGLSGFDSPINLNSIAEAKASYEGIKEIISPYGFENGEATELDKAINYLSNYEGDFNAFDRAEFIRDYANPLAVSLNEIQKGLEISNGSLSSPMNMEESVFYAVSNFNPDFFAPPGNKKPNTEMITLGKTLFFDPILSGNGEVSCATCHQPQLAFSENKALAVEGVGSQARNTPTLLFSSLQNSQFADRRVSYLEDQARSVIDNRREMHGSFDAALERLNQSESYKKSFEEIFESEKIDDVQLMNSLGAYVRSLTPGNSRFDDFLMNKGDLAPDEIKGFNLFMGKGKCGTCHFYPLFNGSVPPLYTETESEVLGVPEEKIWAEASVDNDLGEFEIVGANLKKYAFKTPTIRNAASTWPYMHNGVYESLEEVLEFYNVGGGAGIGISLSNQTLPPDSLHLSDQEMDQIIAFIRSLSNE</sequence>
<dbReference type="InterPro" id="IPR004852">
    <property type="entry name" value="Di-haem_cyt_c_peroxidsae"/>
</dbReference>
<proteinExistence type="predicted"/>
<evidence type="ECO:0000256" key="2">
    <source>
        <dbReference type="ARBA" id="ARBA00022617"/>
    </source>
</evidence>
<keyword evidence="5" id="KW-0560">Oxidoreductase</keyword>
<dbReference type="EMBL" id="JAFKCU010000003">
    <property type="protein sequence ID" value="MBN7816286.1"/>
    <property type="molecule type" value="Genomic_DNA"/>
</dbReference>
<feature type="chain" id="PRO_5046502841" evidence="8">
    <location>
        <begin position="19"/>
        <end position="589"/>
    </location>
</feature>
<name>A0ABS3CJD4_9BACT</name>
<gene>
    <name evidence="10" type="ORF">J0A69_12630</name>
</gene>
<evidence type="ECO:0000259" key="9">
    <source>
        <dbReference type="PROSITE" id="PS51007"/>
    </source>
</evidence>
<feature type="domain" description="Cytochrome c" evidence="9">
    <location>
        <begin position="295"/>
        <end position="421"/>
    </location>
</feature>
<keyword evidence="11" id="KW-1185">Reference proteome</keyword>
<feature type="signal peptide" evidence="8">
    <location>
        <begin position="1"/>
        <end position="18"/>
    </location>
</feature>
<dbReference type="PANTHER" id="PTHR30600:SF10">
    <property type="entry name" value="BLL6722 PROTEIN"/>
    <property type="match status" value="1"/>
</dbReference>
<evidence type="ECO:0000256" key="8">
    <source>
        <dbReference type="SAM" id="SignalP"/>
    </source>
</evidence>
<dbReference type="PROSITE" id="PS51007">
    <property type="entry name" value="CYTC"/>
    <property type="match status" value="2"/>
</dbReference>
<dbReference type="InterPro" id="IPR009056">
    <property type="entry name" value="Cyt_c-like_dom"/>
</dbReference>
<keyword evidence="3 7" id="KW-0479">Metal-binding</keyword>
<dbReference type="Proteomes" id="UP000664480">
    <property type="component" value="Unassembled WGS sequence"/>
</dbReference>
<evidence type="ECO:0000256" key="3">
    <source>
        <dbReference type="ARBA" id="ARBA00022723"/>
    </source>
</evidence>
<organism evidence="10 11">
    <name type="scientific">Algoriphagus pacificus</name>
    <dbReference type="NCBI Taxonomy" id="2811234"/>
    <lineage>
        <taxon>Bacteria</taxon>
        <taxon>Pseudomonadati</taxon>
        <taxon>Bacteroidota</taxon>
        <taxon>Cytophagia</taxon>
        <taxon>Cytophagales</taxon>
        <taxon>Cyclobacteriaceae</taxon>
        <taxon>Algoriphagus</taxon>
    </lineage>
</organism>
<keyword evidence="10" id="KW-0575">Peroxidase</keyword>
<dbReference type="InterPro" id="IPR038352">
    <property type="entry name" value="Imelysin_sf"/>
</dbReference>
<protein>
    <submittedName>
        <fullName evidence="10">Cytochrome-c peroxidase</fullName>
    </submittedName>
</protein>
<evidence type="ECO:0000256" key="6">
    <source>
        <dbReference type="ARBA" id="ARBA00023004"/>
    </source>
</evidence>
<comment type="subcellular location">
    <subcellularLocation>
        <location evidence="1">Cell envelope</location>
    </subcellularLocation>
</comment>
<keyword evidence="6 7" id="KW-0408">Iron</keyword>
<dbReference type="Gene3D" id="1.10.760.10">
    <property type="entry name" value="Cytochrome c-like domain"/>
    <property type="match status" value="2"/>
</dbReference>